<reference evidence="1 2" key="1">
    <citation type="submission" date="2014-04" db="EMBL/GenBank/DDBJ databases">
        <authorList>
            <person name="Sears C."/>
            <person name="Carroll K."/>
            <person name="Sack B.R."/>
            <person name="Qadri F."/>
            <person name="Myers L.L."/>
            <person name="Chung G.-T."/>
            <person name="Escheverria P."/>
            <person name="Fraser C.M."/>
            <person name="Sadzewicz L."/>
            <person name="Shefchek K.A."/>
            <person name="Tallon L."/>
            <person name="Das S.P."/>
            <person name="Daugherty S."/>
            <person name="Mongodin E.F."/>
        </authorList>
    </citation>
    <scope>NUCLEOTIDE SEQUENCE [LARGE SCALE GENOMIC DNA]</scope>
    <source>
        <strain evidence="2">3775 SL(B) 10 (iv)</strain>
    </source>
</reference>
<name>A0A078RBP9_PHOVU</name>
<dbReference type="EMBL" id="JNHI01000003">
    <property type="protein sequence ID" value="KDS32730.1"/>
    <property type="molecule type" value="Genomic_DNA"/>
</dbReference>
<proteinExistence type="predicted"/>
<accession>A0A078RBP9</accession>
<comment type="caution">
    <text evidence="1">The sequence shown here is derived from an EMBL/GenBank/DDBJ whole genome shotgun (WGS) entry which is preliminary data.</text>
</comment>
<dbReference type="PATRIC" id="fig|1339350.3.peg.902"/>
<evidence type="ECO:0000313" key="1">
    <source>
        <dbReference type="EMBL" id="KDS32730.1"/>
    </source>
</evidence>
<organism evidence="1 2">
    <name type="scientific">Phocaeicola vulgatus str. 3775 SL</name>
    <name type="common">B</name>
    <name type="synonym">iv</name>
    <dbReference type="NCBI Taxonomy" id="1339350"/>
    <lineage>
        <taxon>Bacteria</taxon>
        <taxon>Pseudomonadati</taxon>
        <taxon>Bacteroidota</taxon>
        <taxon>Bacteroidia</taxon>
        <taxon>Bacteroidales</taxon>
        <taxon>Bacteroidaceae</taxon>
        <taxon>Phocaeicola</taxon>
    </lineage>
</organism>
<gene>
    <name evidence="1" type="ORF">M097_0932</name>
</gene>
<evidence type="ECO:0000313" key="2">
    <source>
        <dbReference type="Proteomes" id="UP000028134"/>
    </source>
</evidence>
<protein>
    <submittedName>
        <fullName evidence="1">Uncharacterized protein</fullName>
    </submittedName>
</protein>
<dbReference type="Proteomes" id="UP000028134">
    <property type="component" value="Unassembled WGS sequence"/>
</dbReference>
<sequence length="278" mass="34155">MVLDTMTLEELIREIKTDFSEVKGRWKNYVRKFRKTAQKRTMFPWLWEANIKTRRFNEWYISFYAESKKEVGILNPTFTMLFKYKGQLLVGAVTNDVVLIFTGHFFDRYKERFFKIHKDSRPVTNREIMKVFFLFNSNYCFYSKEKEENVRGYCYDGMLLGDWIGEEGGFVKTFISRQEMKMNQFVEYFEFFKMWIIEDMFKSRKGFELKNSLTEYIPDTYFEYGEWDKFLFERDNLRLIKAAEESQEIYMKNREEYRRCFQLIDAVNINMFEKRKHI</sequence>
<dbReference type="AlphaFoldDB" id="A0A078RBP9"/>
<dbReference type="RefSeq" id="WP_005839413.1">
    <property type="nucleotide sequence ID" value="NZ_JNHI01000003.1"/>
</dbReference>